<sequence>MSNLVRHRHRLKKKGLNWLDFYDPISDSHASKQLIWTFWNYGLIEKRNPREIVNTIARLYLQRYPRRFRDTNEISTKVYEVIVACIKRMERKPPGFPHTLPAFCTVALLKRIVQKHRRKGGVYPFEYLNWTKELREVLDCLDAMEIEVVKPVFALNEYYQDTALELLAERYPHRSKQEWGWLGRKWWSQAVRRYGQIPLPAVENQLVEEYMEHFKQGYPEAYRKKPLYTPVHDRILAAAYMAQNRYRPGSGEARVRRLIHVRFPHRSEESWQLLMDTAISSFLLDFPFAQCYDDAIWISYYRYLGNVSIEAVDRRVQERLGEEEQSEG</sequence>
<dbReference type="AlphaFoldDB" id="A0A1D8N3D8"/>
<dbReference type="RefSeq" id="XP_068137714.1">
    <property type="nucleotide sequence ID" value="XM_068281613.1"/>
</dbReference>
<dbReference type="EMBL" id="CP017553">
    <property type="protein sequence ID" value="AOW00151.1"/>
    <property type="molecule type" value="Genomic_DNA"/>
</dbReference>
<proteinExistence type="predicted"/>
<name>A0A1D8N3D8_YARLL</name>
<protein>
    <submittedName>
        <fullName evidence="1">Uncharacterized protein</fullName>
    </submittedName>
</protein>
<evidence type="ECO:0000313" key="1">
    <source>
        <dbReference type="EMBL" id="AOW00151.1"/>
    </source>
</evidence>
<dbReference type="Proteomes" id="UP000182444">
    <property type="component" value="Chromosome 1A"/>
</dbReference>
<organism evidence="1 2">
    <name type="scientific">Yarrowia lipolytica</name>
    <name type="common">Candida lipolytica</name>
    <dbReference type="NCBI Taxonomy" id="4952"/>
    <lineage>
        <taxon>Eukaryota</taxon>
        <taxon>Fungi</taxon>
        <taxon>Dikarya</taxon>
        <taxon>Ascomycota</taxon>
        <taxon>Saccharomycotina</taxon>
        <taxon>Dipodascomycetes</taxon>
        <taxon>Dipodascales</taxon>
        <taxon>Dipodascales incertae sedis</taxon>
        <taxon>Yarrowia</taxon>
    </lineage>
</organism>
<accession>A0A1D8N3D8</accession>
<dbReference type="VEuPathDB" id="FungiDB:YALI0_A01848g"/>
<reference evidence="1 2" key="1">
    <citation type="journal article" date="2016" name="PLoS ONE">
        <title>Sequence Assembly of Yarrowia lipolytica Strain W29/CLIB89 Shows Transposable Element Diversity.</title>
        <authorList>
            <person name="Magnan C."/>
            <person name="Yu J."/>
            <person name="Chang I."/>
            <person name="Jahn E."/>
            <person name="Kanomata Y."/>
            <person name="Wu J."/>
            <person name="Zeller M."/>
            <person name="Oakes M."/>
            <person name="Baldi P."/>
            <person name="Sandmeyer S."/>
        </authorList>
    </citation>
    <scope>NUCLEOTIDE SEQUENCE [LARGE SCALE GENOMIC DNA]</scope>
    <source>
        <strain evidence="2">CLIB89(W29)</strain>
    </source>
</reference>
<dbReference type="VEuPathDB" id="FungiDB:YALI1_A02190g"/>
<evidence type="ECO:0000313" key="2">
    <source>
        <dbReference type="Proteomes" id="UP000182444"/>
    </source>
</evidence>
<gene>
    <name evidence="1" type="ORF">YALI1_A02190g</name>
</gene>
<dbReference type="GeneID" id="94582272"/>